<gene>
    <name evidence="2" type="ORF">GW7_21312</name>
</gene>
<dbReference type="InParanoid" id="G5AZ77"/>
<dbReference type="EMBL" id="JH167594">
    <property type="protein sequence ID" value="EHB02338.1"/>
    <property type="molecule type" value="Genomic_DNA"/>
</dbReference>
<proteinExistence type="predicted"/>
<evidence type="ECO:0000313" key="2">
    <source>
        <dbReference type="EMBL" id="EHB02338.1"/>
    </source>
</evidence>
<feature type="non-terminal residue" evidence="2">
    <location>
        <position position="48"/>
    </location>
</feature>
<sequence>FGRLRQEDHLSPGVQDQPGQHSKTLGGLKLQCFLGVVVHTCNPSTLGG</sequence>
<evidence type="ECO:0000256" key="1">
    <source>
        <dbReference type="SAM" id="MobiDB-lite"/>
    </source>
</evidence>
<protein>
    <submittedName>
        <fullName evidence="2">Uncharacterized protein</fullName>
    </submittedName>
</protein>
<feature type="region of interest" description="Disordered" evidence="1">
    <location>
        <begin position="1"/>
        <end position="23"/>
    </location>
</feature>
<dbReference type="AlphaFoldDB" id="G5AZ77"/>
<organism evidence="2 3">
    <name type="scientific">Heterocephalus glaber</name>
    <name type="common">Naked mole rat</name>
    <dbReference type="NCBI Taxonomy" id="10181"/>
    <lineage>
        <taxon>Eukaryota</taxon>
        <taxon>Metazoa</taxon>
        <taxon>Chordata</taxon>
        <taxon>Craniata</taxon>
        <taxon>Vertebrata</taxon>
        <taxon>Euteleostomi</taxon>
        <taxon>Mammalia</taxon>
        <taxon>Eutheria</taxon>
        <taxon>Euarchontoglires</taxon>
        <taxon>Glires</taxon>
        <taxon>Rodentia</taxon>
        <taxon>Hystricomorpha</taxon>
        <taxon>Bathyergidae</taxon>
        <taxon>Heterocephalus</taxon>
    </lineage>
</organism>
<reference evidence="2 3" key="1">
    <citation type="journal article" date="2011" name="Nature">
        <title>Genome sequencing reveals insights into physiology and longevity of the naked mole rat.</title>
        <authorList>
            <person name="Kim E.B."/>
            <person name="Fang X."/>
            <person name="Fushan A.A."/>
            <person name="Huang Z."/>
            <person name="Lobanov A.V."/>
            <person name="Han L."/>
            <person name="Marino S.M."/>
            <person name="Sun X."/>
            <person name="Turanov A.A."/>
            <person name="Yang P."/>
            <person name="Yim S.H."/>
            <person name="Zhao X."/>
            <person name="Kasaikina M.V."/>
            <person name="Stoletzki N."/>
            <person name="Peng C."/>
            <person name="Polak P."/>
            <person name="Xiong Z."/>
            <person name="Kiezun A."/>
            <person name="Zhu Y."/>
            <person name="Chen Y."/>
            <person name="Kryukov G.V."/>
            <person name="Zhang Q."/>
            <person name="Peshkin L."/>
            <person name="Yang L."/>
            <person name="Bronson R.T."/>
            <person name="Buffenstein R."/>
            <person name="Wang B."/>
            <person name="Han C."/>
            <person name="Li Q."/>
            <person name="Chen L."/>
            <person name="Zhao W."/>
            <person name="Sunyaev S.R."/>
            <person name="Park T.J."/>
            <person name="Zhang G."/>
            <person name="Wang J."/>
            <person name="Gladyshev V.N."/>
        </authorList>
    </citation>
    <scope>NUCLEOTIDE SEQUENCE [LARGE SCALE GENOMIC DNA]</scope>
</reference>
<dbReference type="Proteomes" id="UP000006813">
    <property type="component" value="Unassembled WGS sequence"/>
</dbReference>
<accession>G5AZ77</accession>
<name>G5AZ77_HETGA</name>
<evidence type="ECO:0000313" key="3">
    <source>
        <dbReference type="Proteomes" id="UP000006813"/>
    </source>
</evidence>
<feature type="compositionally biased region" description="Basic and acidic residues" evidence="1">
    <location>
        <begin position="1"/>
        <end position="10"/>
    </location>
</feature>